<dbReference type="InterPro" id="IPR005496">
    <property type="entry name" value="Integral_membrane_TerC"/>
</dbReference>
<evidence type="ECO:0000256" key="5">
    <source>
        <dbReference type="ARBA" id="ARBA00023136"/>
    </source>
</evidence>
<keyword evidence="3 7" id="KW-0812">Transmembrane</keyword>
<accession>A0A9D1A0G6</accession>
<evidence type="ECO:0000256" key="7">
    <source>
        <dbReference type="SAM" id="Phobius"/>
    </source>
</evidence>
<organism evidence="8 9">
    <name type="scientific">Candidatus Aveggerthella stercoripullorum</name>
    <dbReference type="NCBI Taxonomy" id="2840688"/>
    <lineage>
        <taxon>Bacteria</taxon>
        <taxon>Bacillati</taxon>
        <taxon>Actinomycetota</taxon>
        <taxon>Coriobacteriia</taxon>
        <taxon>Eggerthellales</taxon>
        <taxon>Eggerthellaceae</taxon>
        <taxon>Eggerthellaceae incertae sedis</taxon>
        <taxon>Candidatus Aveggerthella</taxon>
    </lineage>
</organism>
<feature type="region of interest" description="Disordered" evidence="6">
    <location>
        <begin position="362"/>
        <end position="390"/>
    </location>
</feature>
<feature type="transmembrane region" description="Helical" evidence="7">
    <location>
        <begin position="139"/>
        <end position="159"/>
    </location>
</feature>
<evidence type="ECO:0000256" key="1">
    <source>
        <dbReference type="ARBA" id="ARBA00004141"/>
    </source>
</evidence>
<sequence>MDLAVFTTPEAWITMISLIFLEIVLGIDNLVFISITTNRLPQDKQHIGRKLGLGGALVMRIVFLSFASFLVHMTNPLFTIDLGAYSHGFSVRDLVLLLGGAYLIYKGISEVVDMLRLTEVKATHSEEHKALHMIGLPQAVGTIMVMDVVFSIDSVITAVGMADHLIIMIVAVMFAVFMMMIFIDPISNFINGHPEMKMLALTFIVAIGCLLVIDAAGFHTGIELIHMPLEKVIVYFAMVFCIVLELIQMRYNANYYAWRKNRWKNETKEQIKRVRGEAEAEFKAEIAELKAKYDARAAEQGVDRGDALGFDQDPVPFTPIFIGGDAYFLMPMNNEDSESLKSALQESDEARDSVNDPIVIDALASDRDKDEDGPAPAKDGETVQNATIVE</sequence>
<reference evidence="8" key="2">
    <citation type="journal article" date="2021" name="PeerJ">
        <title>Extensive microbial diversity within the chicken gut microbiome revealed by metagenomics and culture.</title>
        <authorList>
            <person name="Gilroy R."/>
            <person name="Ravi A."/>
            <person name="Getino M."/>
            <person name="Pursley I."/>
            <person name="Horton D.L."/>
            <person name="Alikhan N.F."/>
            <person name="Baker D."/>
            <person name="Gharbi K."/>
            <person name="Hall N."/>
            <person name="Watson M."/>
            <person name="Adriaenssens E.M."/>
            <person name="Foster-Nyarko E."/>
            <person name="Jarju S."/>
            <person name="Secka A."/>
            <person name="Antonio M."/>
            <person name="Oren A."/>
            <person name="Chaudhuri R.R."/>
            <person name="La Ragione R."/>
            <person name="Hildebrand F."/>
            <person name="Pallen M.J."/>
        </authorList>
    </citation>
    <scope>NUCLEOTIDE SEQUENCE</scope>
    <source>
        <strain evidence="8">ChiGjej1B1-2707</strain>
    </source>
</reference>
<keyword evidence="5 7" id="KW-0472">Membrane</keyword>
<evidence type="ECO:0000313" key="9">
    <source>
        <dbReference type="Proteomes" id="UP000824261"/>
    </source>
</evidence>
<name>A0A9D1A0G6_9ACTN</name>
<protein>
    <submittedName>
        <fullName evidence="8">TerC family protein</fullName>
    </submittedName>
</protein>
<feature type="transmembrane region" description="Helical" evidence="7">
    <location>
        <begin position="51"/>
        <end position="72"/>
    </location>
</feature>
<evidence type="ECO:0000256" key="2">
    <source>
        <dbReference type="ARBA" id="ARBA00007511"/>
    </source>
</evidence>
<dbReference type="EMBL" id="DVGB01000057">
    <property type="protein sequence ID" value="HIR01529.1"/>
    <property type="molecule type" value="Genomic_DNA"/>
</dbReference>
<dbReference type="PANTHER" id="PTHR30238:SF4">
    <property type="entry name" value="SLL1022 PROTEIN"/>
    <property type="match status" value="1"/>
</dbReference>
<reference evidence="8" key="1">
    <citation type="submission" date="2020-10" db="EMBL/GenBank/DDBJ databases">
        <authorList>
            <person name="Gilroy R."/>
        </authorList>
    </citation>
    <scope>NUCLEOTIDE SEQUENCE</scope>
    <source>
        <strain evidence="8">ChiGjej1B1-2707</strain>
    </source>
</reference>
<evidence type="ECO:0000256" key="3">
    <source>
        <dbReference type="ARBA" id="ARBA00022692"/>
    </source>
</evidence>
<dbReference type="Pfam" id="PF03741">
    <property type="entry name" value="TerC"/>
    <property type="match status" value="1"/>
</dbReference>
<feature type="transmembrane region" description="Helical" evidence="7">
    <location>
        <begin position="12"/>
        <end position="31"/>
    </location>
</feature>
<evidence type="ECO:0000256" key="6">
    <source>
        <dbReference type="SAM" id="MobiDB-lite"/>
    </source>
</evidence>
<comment type="caution">
    <text evidence="8">The sequence shown here is derived from an EMBL/GenBank/DDBJ whole genome shotgun (WGS) entry which is preliminary data.</text>
</comment>
<feature type="transmembrane region" description="Helical" evidence="7">
    <location>
        <begin position="165"/>
        <end position="186"/>
    </location>
</feature>
<gene>
    <name evidence="8" type="ORF">IAA69_04625</name>
</gene>
<evidence type="ECO:0000313" key="8">
    <source>
        <dbReference type="EMBL" id="HIR01529.1"/>
    </source>
</evidence>
<keyword evidence="4 7" id="KW-1133">Transmembrane helix</keyword>
<feature type="transmembrane region" description="Helical" evidence="7">
    <location>
        <begin position="232"/>
        <end position="253"/>
    </location>
</feature>
<feature type="transmembrane region" description="Helical" evidence="7">
    <location>
        <begin position="84"/>
        <end position="105"/>
    </location>
</feature>
<dbReference type="GO" id="GO:0016020">
    <property type="term" value="C:membrane"/>
    <property type="evidence" value="ECO:0007669"/>
    <property type="project" value="UniProtKB-SubCell"/>
</dbReference>
<feature type="transmembrane region" description="Helical" evidence="7">
    <location>
        <begin position="198"/>
        <end position="220"/>
    </location>
</feature>
<dbReference type="AlphaFoldDB" id="A0A9D1A0G6"/>
<dbReference type="Proteomes" id="UP000824261">
    <property type="component" value="Unassembled WGS sequence"/>
</dbReference>
<evidence type="ECO:0000256" key="4">
    <source>
        <dbReference type="ARBA" id="ARBA00022989"/>
    </source>
</evidence>
<comment type="subcellular location">
    <subcellularLocation>
        <location evidence="1">Membrane</location>
        <topology evidence="1">Multi-pass membrane protein</topology>
    </subcellularLocation>
</comment>
<proteinExistence type="inferred from homology"/>
<comment type="similarity">
    <text evidence="2">Belongs to the TerC family.</text>
</comment>
<dbReference type="PANTHER" id="PTHR30238">
    <property type="entry name" value="MEMBRANE BOUND PREDICTED REDOX MODULATOR"/>
    <property type="match status" value="1"/>
</dbReference>